<keyword evidence="3" id="KW-1185">Reference proteome</keyword>
<sequence length="301" mass="35122">MIIKPRVETEELIVLRYLNNRLKLSANELSYYLNLEKGFIGEISFDEWMKGVNQNWLILNDLLLENNNSIFQIDSLLFGLNKLLIFEIKNYEGDFYLEGERWYSSTNLEIKNPLHQLRKSESLLRSLLQKNGINLPIESYLIFVNPEFHLYNAIQNSPIIFPPQINRFMKKLNENTIPTTNKQINIAQKISSLHLNYSPFSRIPPYQYTDLQKGVFCKTCSSLTSQHNRNLLICQKCGEKETITSGILRTVAEFKTLFPTKQLETNIIHEWCKVIKSKKSIRRVLKENFTMVGHSGASHFL</sequence>
<dbReference type="AlphaFoldDB" id="A0A3L7K5H3"/>
<accession>A0A3L7K5H3</accession>
<evidence type="ECO:0000313" key="2">
    <source>
        <dbReference type="EMBL" id="RLQ97514.1"/>
    </source>
</evidence>
<name>A0A3L7K5H3_9BACI</name>
<dbReference type="EMBL" id="RCVZ01000002">
    <property type="protein sequence ID" value="RLQ97514.1"/>
    <property type="molecule type" value="Genomic_DNA"/>
</dbReference>
<dbReference type="Pfam" id="PF08378">
    <property type="entry name" value="NERD"/>
    <property type="match status" value="1"/>
</dbReference>
<dbReference type="InterPro" id="IPR011528">
    <property type="entry name" value="NERD"/>
</dbReference>
<evidence type="ECO:0000313" key="3">
    <source>
        <dbReference type="Proteomes" id="UP000276770"/>
    </source>
</evidence>
<dbReference type="RefSeq" id="WP_121679463.1">
    <property type="nucleotide sequence ID" value="NZ_RCVZ01000002.1"/>
</dbReference>
<proteinExistence type="predicted"/>
<feature type="domain" description="NERD" evidence="1">
    <location>
        <begin position="37"/>
        <end position="147"/>
    </location>
</feature>
<reference evidence="2 3" key="1">
    <citation type="submission" date="2018-10" db="EMBL/GenBank/DDBJ databases">
        <title>Falsibacillus sp. genome draft.</title>
        <authorList>
            <person name="Shi S."/>
        </authorList>
    </citation>
    <scope>NUCLEOTIDE SEQUENCE [LARGE SCALE GENOMIC DNA]</scope>
    <source>
        <strain evidence="2 3">GY 10110</strain>
    </source>
</reference>
<dbReference type="Proteomes" id="UP000276770">
    <property type="component" value="Unassembled WGS sequence"/>
</dbReference>
<evidence type="ECO:0000259" key="1">
    <source>
        <dbReference type="PROSITE" id="PS50965"/>
    </source>
</evidence>
<protein>
    <submittedName>
        <fullName evidence="2">NERD domain-containing protein</fullName>
    </submittedName>
</protein>
<gene>
    <name evidence="2" type="ORF">D9X91_05035</name>
</gene>
<comment type="caution">
    <text evidence="2">The sequence shown here is derived from an EMBL/GenBank/DDBJ whole genome shotgun (WGS) entry which is preliminary data.</text>
</comment>
<dbReference type="OrthoDB" id="2164794at2"/>
<organism evidence="2 3">
    <name type="scientific">Falsibacillus albus</name>
    <dbReference type="NCBI Taxonomy" id="2478915"/>
    <lineage>
        <taxon>Bacteria</taxon>
        <taxon>Bacillati</taxon>
        <taxon>Bacillota</taxon>
        <taxon>Bacilli</taxon>
        <taxon>Bacillales</taxon>
        <taxon>Bacillaceae</taxon>
        <taxon>Falsibacillus</taxon>
    </lineage>
</organism>
<dbReference type="PROSITE" id="PS50965">
    <property type="entry name" value="NERD"/>
    <property type="match status" value="1"/>
</dbReference>